<keyword evidence="5" id="KW-0808">Transferase</keyword>
<evidence type="ECO:0000256" key="8">
    <source>
        <dbReference type="ARBA" id="ARBA00022777"/>
    </source>
</evidence>
<dbReference type="SMART" id="SM00388">
    <property type="entry name" value="HisKA"/>
    <property type="match status" value="1"/>
</dbReference>
<dbReference type="GO" id="GO:0000155">
    <property type="term" value="F:phosphorelay sensor kinase activity"/>
    <property type="evidence" value="ECO:0007669"/>
    <property type="project" value="InterPro"/>
</dbReference>
<dbReference type="GO" id="GO:0030295">
    <property type="term" value="F:protein kinase activator activity"/>
    <property type="evidence" value="ECO:0007669"/>
    <property type="project" value="TreeGrafter"/>
</dbReference>
<dbReference type="PROSITE" id="PS50109">
    <property type="entry name" value="HIS_KIN"/>
    <property type="match status" value="1"/>
</dbReference>
<name>A0AA49GQR7_9BACT</name>
<dbReference type="Gene3D" id="3.30.450.20">
    <property type="entry name" value="PAS domain"/>
    <property type="match status" value="1"/>
</dbReference>
<evidence type="ECO:0000256" key="4">
    <source>
        <dbReference type="ARBA" id="ARBA00022553"/>
    </source>
</evidence>
<evidence type="ECO:0000256" key="10">
    <source>
        <dbReference type="ARBA" id="ARBA00022989"/>
    </source>
</evidence>
<dbReference type="GO" id="GO:0007234">
    <property type="term" value="P:osmosensory signaling via phosphorelay pathway"/>
    <property type="evidence" value="ECO:0007669"/>
    <property type="project" value="TreeGrafter"/>
</dbReference>
<evidence type="ECO:0000256" key="1">
    <source>
        <dbReference type="ARBA" id="ARBA00000085"/>
    </source>
</evidence>
<dbReference type="GO" id="GO:0016020">
    <property type="term" value="C:membrane"/>
    <property type="evidence" value="ECO:0007669"/>
    <property type="project" value="UniProtKB-SubCell"/>
</dbReference>
<dbReference type="InterPro" id="IPR036097">
    <property type="entry name" value="HisK_dim/P_sf"/>
</dbReference>
<dbReference type="PANTHER" id="PTHR42878:SF7">
    <property type="entry name" value="SENSOR HISTIDINE KINASE GLRK"/>
    <property type="match status" value="1"/>
</dbReference>
<dbReference type="Gene3D" id="3.30.565.10">
    <property type="entry name" value="Histidine kinase-like ATPase, C-terminal domain"/>
    <property type="match status" value="1"/>
</dbReference>
<dbReference type="CDD" id="cd00130">
    <property type="entry name" value="PAS"/>
    <property type="match status" value="1"/>
</dbReference>
<dbReference type="InterPro" id="IPR005467">
    <property type="entry name" value="His_kinase_dom"/>
</dbReference>
<feature type="coiled-coil region" evidence="13">
    <location>
        <begin position="125"/>
        <end position="152"/>
    </location>
</feature>
<accession>A0AA49GQR7</accession>
<evidence type="ECO:0000313" key="15">
    <source>
        <dbReference type="EMBL" id="WKN39275.1"/>
    </source>
</evidence>
<sequence>MVKEMYCEKEVFNEDKIAKEIFNANTDIVLVFNKYLNISFANTYALKHLNCKKEQLLKQNITQLIPKKAQKLLQTNIEQAQQGLTLHDYPTNLRVRGKKSIPVLLTLSVLNTEYEQKYLVVAKDQRQHIKEIESLKQKNEELKTLIYRASHDLKGPLASVKGLFSLLKSEPEDIDTYKYYLDLIERSVTKLEDTLSGLLEVGLSSKNELQYSRINIRTYLEEIINRFNSYPGRENVLFHLTANSELSINTEVKIFQSIFQNLVENSIKYRKPTQNDAVTKISVRRYKQGIKIKVKDNGLGMDRDLQKRAFEMFYRGHEHSEGSGLGLFIVKNNAEKLGGEIGIKTNLNLGTEIWVYLPEMRQKQN</sequence>
<keyword evidence="4" id="KW-0597">Phosphoprotein</keyword>
<keyword evidence="9" id="KW-0067">ATP-binding</keyword>
<dbReference type="InterPro" id="IPR004358">
    <property type="entry name" value="Sig_transdc_His_kin-like_C"/>
</dbReference>
<dbReference type="EMBL" id="CP120682">
    <property type="protein sequence ID" value="WKN39275.1"/>
    <property type="molecule type" value="Genomic_DNA"/>
</dbReference>
<dbReference type="CDD" id="cd00082">
    <property type="entry name" value="HisKA"/>
    <property type="match status" value="1"/>
</dbReference>
<evidence type="ECO:0000256" key="5">
    <source>
        <dbReference type="ARBA" id="ARBA00022679"/>
    </source>
</evidence>
<keyword evidence="11" id="KW-0902">Two-component regulatory system</keyword>
<dbReference type="CDD" id="cd00075">
    <property type="entry name" value="HATPase"/>
    <property type="match status" value="1"/>
</dbReference>
<dbReference type="InterPro" id="IPR050351">
    <property type="entry name" value="BphY/WalK/GraS-like"/>
</dbReference>
<dbReference type="PANTHER" id="PTHR42878">
    <property type="entry name" value="TWO-COMPONENT HISTIDINE KINASE"/>
    <property type="match status" value="1"/>
</dbReference>
<dbReference type="SUPFAM" id="SSF55785">
    <property type="entry name" value="PYP-like sensor domain (PAS domain)"/>
    <property type="match status" value="1"/>
</dbReference>
<dbReference type="InterPro" id="IPR003594">
    <property type="entry name" value="HATPase_dom"/>
</dbReference>
<evidence type="ECO:0000256" key="7">
    <source>
        <dbReference type="ARBA" id="ARBA00022741"/>
    </source>
</evidence>
<evidence type="ECO:0000256" key="6">
    <source>
        <dbReference type="ARBA" id="ARBA00022692"/>
    </source>
</evidence>
<organism evidence="15">
    <name type="scientific">Roseihalotalea indica</name>
    <dbReference type="NCBI Taxonomy" id="2867963"/>
    <lineage>
        <taxon>Bacteria</taxon>
        <taxon>Pseudomonadati</taxon>
        <taxon>Bacteroidota</taxon>
        <taxon>Cytophagia</taxon>
        <taxon>Cytophagales</taxon>
        <taxon>Catalimonadaceae</taxon>
        <taxon>Roseihalotalea</taxon>
    </lineage>
</organism>
<dbReference type="InterPro" id="IPR036890">
    <property type="entry name" value="HATPase_C_sf"/>
</dbReference>
<dbReference type="InterPro" id="IPR035965">
    <property type="entry name" value="PAS-like_dom_sf"/>
</dbReference>
<dbReference type="Pfam" id="PF02518">
    <property type="entry name" value="HATPase_c"/>
    <property type="match status" value="1"/>
</dbReference>
<evidence type="ECO:0000256" key="3">
    <source>
        <dbReference type="ARBA" id="ARBA00012438"/>
    </source>
</evidence>
<dbReference type="GO" id="GO:0000156">
    <property type="term" value="F:phosphorelay response regulator activity"/>
    <property type="evidence" value="ECO:0007669"/>
    <property type="project" value="TreeGrafter"/>
</dbReference>
<keyword evidence="7" id="KW-0547">Nucleotide-binding</keyword>
<evidence type="ECO:0000256" key="13">
    <source>
        <dbReference type="SAM" id="Coils"/>
    </source>
</evidence>
<dbReference type="InterPro" id="IPR000014">
    <property type="entry name" value="PAS"/>
</dbReference>
<dbReference type="InterPro" id="IPR003661">
    <property type="entry name" value="HisK_dim/P_dom"/>
</dbReference>
<evidence type="ECO:0000256" key="12">
    <source>
        <dbReference type="ARBA" id="ARBA00023136"/>
    </source>
</evidence>
<reference evidence="15" key="2">
    <citation type="journal article" date="2024" name="Antonie Van Leeuwenhoek">
        <title>Roseihalotalea indica gen. nov., sp. nov., a halophilic Bacteroidetes from mesopelagic Southwest Indian Ocean with higher carbohydrate metabolic potential.</title>
        <authorList>
            <person name="Chen B."/>
            <person name="Zhang M."/>
            <person name="Lin D."/>
            <person name="Ye J."/>
            <person name="Tang K."/>
        </authorList>
    </citation>
    <scope>NUCLEOTIDE SEQUENCE</scope>
    <source>
        <strain evidence="15">TK19036</strain>
    </source>
</reference>
<comment type="subcellular location">
    <subcellularLocation>
        <location evidence="2">Membrane</location>
        <topology evidence="2">Multi-pass membrane protein</topology>
    </subcellularLocation>
</comment>
<dbReference type="SMART" id="SM00387">
    <property type="entry name" value="HATPase_c"/>
    <property type="match status" value="1"/>
</dbReference>
<evidence type="ECO:0000259" key="14">
    <source>
        <dbReference type="PROSITE" id="PS50109"/>
    </source>
</evidence>
<dbReference type="AlphaFoldDB" id="A0AA49GQR7"/>
<evidence type="ECO:0000256" key="9">
    <source>
        <dbReference type="ARBA" id="ARBA00022840"/>
    </source>
</evidence>
<keyword evidence="6" id="KW-0812">Transmembrane</keyword>
<dbReference type="EC" id="2.7.13.3" evidence="3"/>
<dbReference type="PRINTS" id="PR00344">
    <property type="entry name" value="BCTRLSENSOR"/>
</dbReference>
<keyword evidence="10" id="KW-1133">Transmembrane helix</keyword>
<evidence type="ECO:0000256" key="11">
    <source>
        <dbReference type="ARBA" id="ARBA00023012"/>
    </source>
</evidence>
<keyword evidence="12" id="KW-0472">Membrane</keyword>
<dbReference type="SUPFAM" id="SSF47384">
    <property type="entry name" value="Homodimeric domain of signal transducing histidine kinase"/>
    <property type="match status" value="1"/>
</dbReference>
<dbReference type="Gene3D" id="1.10.287.130">
    <property type="match status" value="1"/>
</dbReference>
<evidence type="ECO:0000256" key="2">
    <source>
        <dbReference type="ARBA" id="ARBA00004141"/>
    </source>
</evidence>
<keyword evidence="8 15" id="KW-0418">Kinase</keyword>
<gene>
    <name evidence="15" type="ORF">K4G66_11295</name>
</gene>
<dbReference type="Pfam" id="PF00512">
    <property type="entry name" value="HisKA"/>
    <property type="match status" value="1"/>
</dbReference>
<protein>
    <recommendedName>
        <fullName evidence="3">histidine kinase</fullName>
        <ecNumber evidence="3">2.7.13.3</ecNumber>
    </recommendedName>
</protein>
<feature type="domain" description="Histidine kinase" evidence="14">
    <location>
        <begin position="148"/>
        <end position="361"/>
    </location>
</feature>
<comment type="catalytic activity">
    <reaction evidence="1">
        <text>ATP + protein L-histidine = ADP + protein N-phospho-L-histidine.</text>
        <dbReference type="EC" id="2.7.13.3"/>
    </reaction>
</comment>
<dbReference type="GO" id="GO:0005524">
    <property type="term" value="F:ATP binding"/>
    <property type="evidence" value="ECO:0007669"/>
    <property type="project" value="UniProtKB-KW"/>
</dbReference>
<dbReference type="SMART" id="SM00091">
    <property type="entry name" value="PAS"/>
    <property type="match status" value="1"/>
</dbReference>
<keyword evidence="13" id="KW-0175">Coiled coil</keyword>
<proteinExistence type="predicted"/>
<reference evidence="15" key="1">
    <citation type="journal article" date="2023" name="Comput. Struct. Biotechnol. J.">
        <title>Discovery of a novel marine Bacteroidetes with a rich repertoire of carbohydrate-active enzymes.</title>
        <authorList>
            <person name="Chen B."/>
            <person name="Liu G."/>
            <person name="Chen Q."/>
            <person name="Wang H."/>
            <person name="Liu L."/>
            <person name="Tang K."/>
        </authorList>
    </citation>
    <scope>NUCLEOTIDE SEQUENCE</scope>
    <source>
        <strain evidence="15">TK19036</strain>
    </source>
</reference>
<dbReference type="SUPFAM" id="SSF55874">
    <property type="entry name" value="ATPase domain of HSP90 chaperone/DNA topoisomerase II/histidine kinase"/>
    <property type="match status" value="1"/>
</dbReference>